<gene>
    <name evidence="1" type="ORF">BTQ06_03795</name>
</gene>
<dbReference type="EMBL" id="MRVZ01000007">
    <property type="protein sequence ID" value="PAU26422.1"/>
    <property type="molecule type" value="Genomic_DNA"/>
</dbReference>
<evidence type="ECO:0008006" key="3">
    <source>
        <dbReference type="Google" id="ProtNLM"/>
    </source>
</evidence>
<dbReference type="AlphaFoldDB" id="A0A2A2CGY4"/>
<sequence length="110" mass="12131">MITTLFVESDEPLVCAAGMPVCGGTLTGVYFGDLRGYPWHSLNDAFPPDMEAVVLIVQYGHRQELRIGHMGYEGFFVDEETGACLEDEDGQVTHWCHISALPELQETPNG</sequence>
<dbReference type="RefSeq" id="WP_095585937.1">
    <property type="nucleotide sequence ID" value="NZ_BFKT01000023.1"/>
</dbReference>
<comment type="caution">
    <text evidence="1">The sequence shown here is derived from an EMBL/GenBank/DDBJ whole genome shotgun (WGS) entry which is preliminary data.</text>
</comment>
<name>A0A2A2CGY4_ECOLX</name>
<organism evidence="1 2">
    <name type="scientific">Escherichia coli</name>
    <dbReference type="NCBI Taxonomy" id="562"/>
    <lineage>
        <taxon>Bacteria</taxon>
        <taxon>Pseudomonadati</taxon>
        <taxon>Pseudomonadota</taxon>
        <taxon>Gammaproteobacteria</taxon>
        <taxon>Enterobacterales</taxon>
        <taxon>Enterobacteriaceae</taxon>
        <taxon>Escherichia</taxon>
    </lineage>
</organism>
<evidence type="ECO:0000313" key="2">
    <source>
        <dbReference type="Proteomes" id="UP000218543"/>
    </source>
</evidence>
<reference evidence="1 2" key="1">
    <citation type="submission" date="2016-12" db="EMBL/GenBank/DDBJ databases">
        <title>Real-Time Genomic Investigation Underlying the Public Health Response to a Shiga Toxin-Producing Escherichia Coli O26:H11 Outbreak in a Nursery.</title>
        <authorList>
            <person name="Ferdous M."/>
            <person name="Moran-Gilad J."/>
            <person name="Rossen J.W."/>
            <person name="Gdalevich M."/>
        </authorList>
    </citation>
    <scope>NUCLEOTIDE SEQUENCE [LARGE SCALE GENOMIC DNA]</scope>
    <source>
        <strain evidence="1 2">STEC 514-2</strain>
    </source>
</reference>
<accession>A0A2A2CGY4</accession>
<proteinExistence type="predicted"/>
<dbReference type="Proteomes" id="UP000218543">
    <property type="component" value="Unassembled WGS sequence"/>
</dbReference>
<protein>
    <recommendedName>
        <fullName evidence="3">DUF551 domain-containing protein</fullName>
    </recommendedName>
</protein>
<evidence type="ECO:0000313" key="1">
    <source>
        <dbReference type="EMBL" id="PAU26422.1"/>
    </source>
</evidence>